<evidence type="ECO:0008006" key="3">
    <source>
        <dbReference type="Google" id="ProtNLM"/>
    </source>
</evidence>
<evidence type="ECO:0000313" key="1">
    <source>
        <dbReference type="EMBL" id="GGK08605.1"/>
    </source>
</evidence>
<dbReference type="AlphaFoldDB" id="A0A8J3BED9"/>
<reference evidence="1" key="1">
    <citation type="journal article" date="2014" name="Int. J. Syst. Evol. Microbiol.">
        <title>Complete genome sequence of Corynebacterium casei LMG S-19264T (=DSM 44701T), isolated from a smear-ripened cheese.</title>
        <authorList>
            <consortium name="US DOE Joint Genome Institute (JGI-PGF)"/>
            <person name="Walter F."/>
            <person name="Albersmeier A."/>
            <person name="Kalinowski J."/>
            <person name="Ruckert C."/>
        </authorList>
    </citation>
    <scope>NUCLEOTIDE SEQUENCE</scope>
    <source>
        <strain evidence="1">JCM 3090</strain>
    </source>
</reference>
<evidence type="ECO:0000313" key="2">
    <source>
        <dbReference type="Proteomes" id="UP000649739"/>
    </source>
</evidence>
<dbReference type="RefSeq" id="WP_189172024.1">
    <property type="nucleotide sequence ID" value="NZ_BMQB01000012.1"/>
</dbReference>
<proteinExistence type="predicted"/>
<keyword evidence="2" id="KW-1185">Reference proteome</keyword>
<protein>
    <recommendedName>
        <fullName evidence="3">Mycothiol-dependent maleylpyruvate isomerase metal-binding domain-containing protein</fullName>
    </recommendedName>
</protein>
<comment type="caution">
    <text evidence="1">The sequence shown here is derived from an EMBL/GenBank/DDBJ whole genome shotgun (WGS) entry which is preliminary data.</text>
</comment>
<dbReference type="EMBL" id="BMQB01000012">
    <property type="protein sequence ID" value="GGK08605.1"/>
    <property type="molecule type" value="Genomic_DNA"/>
</dbReference>
<dbReference type="Proteomes" id="UP000649739">
    <property type="component" value="Unassembled WGS sequence"/>
</dbReference>
<sequence length="217" mass="23360">MALLDLYRGAFADLAARAPHLDPDLPVPATPGWSAADVYRHLAGVCADVLDDRTDGAPGADWTARHVAERRHLSPPGVVEAWRERLPDLYARLGDRRYAFMTLDCWHHRHDIAAAAGAAGDRGDAGEVLALHVGWLARRWPAGLPPLGLRTPAGTAVAGPSGAVPAATVGAPAYELARAVIGRRSLAQWRRYDWSTDPEPYLPHLVVFTPPAADLVE</sequence>
<reference evidence="1" key="2">
    <citation type="submission" date="2020-09" db="EMBL/GenBank/DDBJ databases">
        <authorList>
            <person name="Sun Q."/>
            <person name="Ohkuma M."/>
        </authorList>
    </citation>
    <scope>NUCLEOTIDE SEQUENCE</scope>
    <source>
        <strain evidence="1">JCM 3090</strain>
    </source>
</reference>
<gene>
    <name evidence="1" type="ORF">GCM10010123_43120</name>
</gene>
<organism evidence="1 2">
    <name type="scientific">Pilimelia anulata</name>
    <dbReference type="NCBI Taxonomy" id="53371"/>
    <lineage>
        <taxon>Bacteria</taxon>
        <taxon>Bacillati</taxon>
        <taxon>Actinomycetota</taxon>
        <taxon>Actinomycetes</taxon>
        <taxon>Micromonosporales</taxon>
        <taxon>Micromonosporaceae</taxon>
        <taxon>Pilimelia</taxon>
    </lineage>
</organism>
<name>A0A8J3BED9_9ACTN</name>
<accession>A0A8J3BED9</accession>